<feature type="transmembrane region" description="Helical" evidence="1">
    <location>
        <begin position="57"/>
        <end position="77"/>
    </location>
</feature>
<dbReference type="RefSeq" id="WP_260592182.1">
    <property type="nucleotide sequence ID" value="NZ_CP104003.1"/>
</dbReference>
<dbReference type="GO" id="GO:0004175">
    <property type="term" value="F:endopeptidase activity"/>
    <property type="evidence" value="ECO:0007669"/>
    <property type="project" value="UniProtKB-ARBA"/>
</dbReference>
<keyword evidence="3" id="KW-0482">Metalloprotease</keyword>
<dbReference type="InterPro" id="IPR042150">
    <property type="entry name" value="MmRce1-like"/>
</dbReference>
<feature type="transmembrane region" description="Helical" evidence="1">
    <location>
        <begin position="255"/>
        <end position="274"/>
    </location>
</feature>
<dbReference type="GeneID" id="74943490"/>
<dbReference type="PANTHER" id="PTHR35797">
    <property type="entry name" value="PROTEASE-RELATED"/>
    <property type="match status" value="1"/>
</dbReference>
<feature type="transmembrane region" description="Helical" evidence="1">
    <location>
        <begin position="201"/>
        <end position="218"/>
    </location>
</feature>
<dbReference type="Proteomes" id="UP001057580">
    <property type="component" value="Chromosome"/>
</dbReference>
<dbReference type="InterPro" id="IPR003675">
    <property type="entry name" value="Rce1/LyrA-like_dom"/>
</dbReference>
<protein>
    <submittedName>
        <fullName evidence="3">CPBP family intramembrane metalloprotease</fullName>
    </submittedName>
</protein>
<organism evidence="3 4">
    <name type="scientific">Salinirubellus salinus</name>
    <dbReference type="NCBI Taxonomy" id="1364945"/>
    <lineage>
        <taxon>Archaea</taxon>
        <taxon>Methanobacteriati</taxon>
        <taxon>Methanobacteriota</taxon>
        <taxon>Stenosarchaea group</taxon>
        <taxon>Halobacteria</taxon>
        <taxon>Halobacteriales</taxon>
        <taxon>Natronomonadaceae</taxon>
        <taxon>Salinirubellus</taxon>
    </lineage>
</organism>
<feature type="transmembrane region" description="Helical" evidence="1">
    <location>
        <begin position="169"/>
        <end position="189"/>
    </location>
</feature>
<feature type="transmembrane region" description="Helical" evidence="1">
    <location>
        <begin position="225"/>
        <end position="243"/>
    </location>
</feature>
<dbReference type="KEGG" id="ssai:N0B31_13670"/>
<feature type="transmembrane region" description="Helical" evidence="1">
    <location>
        <begin position="98"/>
        <end position="118"/>
    </location>
</feature>
<sequence>MSPETGIEGGTVVTDVRESSVTGHWRVFGVFVVGTLAFSWGLWTLLLFAVVPSSATVPLIMLGGFGPFVGALLALRLTGRSVRTWLRSNLHYRIPVRWYVLAVLLPPLLIVVSSVVYVTAFGGTYALDELVPVWTFGLGLVLTFFLGGGQEELGWRGFAQPALQDGVSALGASLLVGVVWFVWHVPLFFVPGSSQAGVPMLPYAAGVLATAVVLGWLYNATGSLLVPWLYHASVNPAATYFLAGVEVLRTPAGYGTYAVLVGLVAVALVVHYGSTDLAARARVRLADLT</sequence>
<dbReference type="AlphaFoldDB" id="A0A9E7R048"/>
<keyword evidence="1" id="KW-1133">Transmembrane helix</keyword>
<feature type="transmembrane region" description="Helical" evidence="1">
    <location>
        <begin position="27"/>
        <end position="51"/>
    </location>
</feature>
<dbReference type="Pfam" id="PF02517">
    <property type="entry name" value="Rce1-like"/>
    <property type="match status" value="1"/>
</dbReference>
<keyword evidence="1" id="KW-0472">Membrane</keyword>
<keyword evidence="3" id="KW-0645">Protease</keyword>
<dbReference type="GO" id="GO:0008237">
    <property type="term" value="F:metallopeptidase activity"/>
    <property type="evidence" value="ECO:0007669"/>
    <property type="project" value="UniProtKB-KW"/>
</dbReference>
<name>A0A9E7R048_9EURY</name>
<dbReference type="PANTHER" id="PTHR35797:SF1">
    <property type="entry name" value="PROTEASE"/>
    <property type="match status" value="1"/>
</dbReference>
<dbReference type="GO" id="GO:0080120">
    <property type="term" value="P:CAAX-box protein maturation"/>
    <property type="evidence" value="ECO:0007669"/>
    <property type="project" value="UniProtKB-ARBA"/>
</dbReference>
<feature type="domain" description="CAAX prenyl protease 2/Lysostaphin resistance protein A-like" evidence="2">
    <location>
        <begin position="137"/>
        <end position="235"/>
    </location>
</feature>
<accession>A0A9E7R048</accession>
<reference evidence="3" key="1">
    <citation type="submission" date="2022-09" db="EMBL/GenBank/DDBJ databases">
        <title>Diverse halophilic archaea isolated from saline environments.</title>
        <authorList>
            <person name="Cui H.-L."/>
        </authorList>
    </citation>
    <scope>NUCLEOTIDE SEQUENCE</scope>
    <source>
        <strain evidence="3">ZS-35-S2</strain>
    </source>
</reference>
<keyword evidence="3" id="KW-0378">Hydrolase</keyword>
<evidence type="ECO:0000259" key="2">
    <source>
        <dbReference type="Pfam" id="PF02517"/>
    </source>
</evidence>
<evidence type="ECO:0000256" key="1">
    <source>
        <dbReference type="SAM" id="Phobius"/>
    </source>
</evidence>
<evidence type="ECO:0000313" key="4">
    <source>
        <dbReference type="Proteomes" id="UP001057580"/>
    </source>
</evidence>
<keyword evidence="4" id="KW-1185">Reference proteome</keyword>
<gene>
    <name evidence="3" type="ORF">N0B31_13670</name>
</gene>
<proteinExistence type="predicted"/>
<dbReference type="EMBL" id="CP104003">
    <property type="protein sequence ID" value="UWM53187.1"/>
    <property type="molecule type" value="Genomic_DNA"/>
</dbReference>
<feature type="transmembrane region" description="Helical" evidence="1">
    <location>
        <begin position="130"/>
        <end position="148"/>
    </location>
</feature>
<evidence type="ECO:0000313" key="3">
    <source>
        <dbReference type="EMBL" id="UWM53187.1"/>
    </source>
</evidence>
<keyword evidence="1" id="KW-0812">Transmembrane</keyword>